<dbReference type="EMBL" id="FLUP01000001">
    <property type="protein sequence ID" value="SBV98552.1"/>
    <property type="molecule type" value="Genomic_DNA"/>
</dbReference>
<gene>
    <name evidence="2" type="ORF">KM92DES2_11071</name>
</gene>
<name>A0A212JGJ1_9BACT</name>
<dbReference type="Pfam" id="PF01966">
    <property type="entry name" value="HD"/>
    <property type="match status" value="1"/>
</dbReference>
<protein>
    <recommendedName>
        <fullName evidence="1">HD-GYP domain-containing protein</fullName>
    </recommendedName>
</protein>
<accession>A0A212JGJ1</accession>
<dbReference type="AlphaFoldDB" id="A0A212JGJ1"/>
<dbReference type="InterPro" id="IPR037522">
    <property type="entry name" value="HD_GYP_dom"/>
</dbReference>
<dbReference type="Gene3D" id="1.10.3210.10">
    <property type="entry name" value="Hypothetical protein af1432"/>
    <property type="match status" value="2"/>
</dbReference>
<feature type="domain" description="HD-GYP" evidence="1">
    <location>
        <begin position="197"/>
        <end position="394"/>
    </location>
</feature>
<dbReference type="PROSITE" id="PS51832">
    <property type="entry name" value="HD_GYP"/>
    <property type="match status" value="1"/>
</dbReference>
<dbReference type="CDD" id="cd00077">
    <property type="entry name" value="HDc"/>
    <property type="match status" value="2"/>
</dbReference>
<dbReference type="RefSeq" id="WP_227119485.1">
    <property type="nucleotide sequence ID" value="NZ_LT598928.1"/>
</dbReference>
<dbReference type="InterPro" id="IPR006674">
    <property type="entry name" value="HD_domain"/>
</dbReference>
<dbReference type="SMART" id="SM00471">
    <property type="entry name" value="HDc"/>
    <property type="match status" value="2"/>
</dbReference>
<dbReference type="SUPFAM" id="SSF109604">
    <property type="entry name" value="HD-domain/PDEase-like"/>
    <property type="match status" value="2"/>
</dbReference>
<evidence type="ECO:0000313" key="2">
    <source>
        <dbReference type="EMBL" id="SBV98552.1"/>
    </source>
</evidence>
<evidence type="ECO:0000259" key="1">
    <source>
        <dbReference type="PROSITE" id="PS51832"/>
    </source>
</evidence>
<dbReference type="PANTHER" id="PTHR43155:SF1">
    <property type="entry name" value="3'3'-CGAMP-SPECIFIC PHOSPHODIESTERASE 1"/>
    <property type="match status" value="1"/>
</dbReference>
<dbReference type="Pfam" id="PF13487">
    <property type="entry name" value="HD_5"/>
    <property type="match status" value="1"/>
</dbReference>
<organism evidence="2">
    <name type="scientific">uncultured Desulfovibrio sp</name>
    <dbReference type="NCBI Taxonomy" id="167968"/>
    <lineage>
        <taxon>Bacteria</taxon>
        <taxon>Pseudomonadati</taxon>
        <taxon>Thermodesulfobacteriota</taxon>
        <taxon>Desulfovibrionia</taxon>
        <taxon>Desulfovibrionales</taxon>
        <taxon>Desulfovibrionaceae</taxon>
        <taxon>Desulfovibrio</taxon>
        <taxon>environmental samples</taxon>
    </lineage>
</organism>
<reference evidence="2" key="1">
    <citation type="submission" date="2016-04" db="EMBL/GenBank/DDBJ databases">
        <authorList>
            <person name="Evans L.H."/>
            <person name="Alamgir A."/>
            <person name="Owens N."/>
            <person name="Weber N.D."/>
            <person name="Virtaneva K."/>
            <person name="Barbian K."/>
            <person name="Babar A."/>
            <person name="Rosenke K."/>
        </authorList>
    </citation>
    <scope>NUCLEOTIDE SEQUENCE</scope>
    <source>
        <strain evidence="2">92-2</strain>
    </source>
</reference>
<proteinExistence type="predicted"/>
<dbReference type="InterPro" id="IPR003607">
    <property type="entry name" value="HD/PDEase_dom"/>
</dbReference>
<dbReference type="PANTHER" id="PTHR43155">
    <property type="entry name" value="CYCLIC DI-GMP PHOSPHODIESTERASE PA4108-RELATED"/>
    <property type="match status" value="1"/>
</dbReference>
<sequence length="412" mass="45822">MESVRLYSLLSGFSRALGLVCKKLTEHNLRVAYLAQVLAGHCGLDHQERKYLLIASMLHEIGTIPLKDGLANFVFEKEDYCVAGWVFCRTAKLPEDVCNMVLLRKTPWNELNPQEDNAIAANCIYFADAVDAEMLAHPEVEFHHLAAAMLEKADNFSSIWRDAFAKLAENKTIIAAYQSSRAMNAYLSNEFCKDILSTKNLLILCDLFSQIIDSKSPFTATHSHGVAHTAQEILKLTGLASSEDYLTIYIAGLLHDIGKLAVPVDILEKPGSLSDQERHEIKQHAEIGIQLLDSIPGFHCVCDWAGMHHERLDGKGYPYGLGAAKLTLPMRVMAVADVFTALTESRPYRGGMELTRVVACMSAMAENRQLDADIVALVVKNALQINQVRFRAQRDAAAKFLAMRKLCAWTRV</sequence>